<name>A0A7S3V4F8_9STRA</name>
<gene>
    <name evidence="2" type="ORF">CDEB00056_LOCUS1177</name>
</gene>
<organism evidence="2">
    <name type="scientific">Chaetoceros debilis</name>
    <dbReference type="NCBI Taxonomy" id="122233"/>
    <lineage>
        <taxon>Eukaryota</taxon>
        <taxon>Sar</taxon>
        <taxon>Stramenopiles</taxon>
        <taxon>Ochrophyta</taxon>
        <taxon>Bacillariophyta</taxon>
        <taxon>Coscinodiscophyceae</taxon>
        <taxon>Chaetocerotophycidae</taxon>
        <taxon>Chaetocerotales</taxon>
        <taxon>Chaetocerotaceae</taxon>
        <taxon>Chaetoceros</taxon>
    </lineage>
</organism>
<evidence type="ECO:0000256" key="1">
    <source>
        <dbReference type="SAM" id="SignalP"/>
    </source>
</evidence>
<feature type="signal peptide" evidence="1">
    <location>
        <begin position="1"/>
        <end position="23"/>
    </location>
</feature>
<reference evidence="2" key="1">
    <citation type="submission" date="2021-01" db="EMBL/GenBank/DDBJ databases">
        <authorList>
            <person name="Corre E."/>
            <person name="Pelletier E."/>
            <person name="Niang G."/>
            <person name="Scheremetjew M."/>
            <person name="Finn R."/>
            <person name="Kale V."/>
            <person name="Holt S."/>
            <person name="Cochrane G."/>
            <person name="Meng A."/>
            <person name="Brown T."/>
            <person name="Cohen L."/>
        </authorList>
    </citation>
    <scope>NUCLEOTIDE SEQUENCE</scope>
    <source>
        <strain evidence="2">MM31A-1</strain>
    </source>
</reference>
<evidence type="ECO:0000313" key="2">
    <source>
        <dbReference type="EMBL" id="CAE0456336.1"/>
    </source>
</evidence>
<accession>A0A7S3V4F8</accession>
<sequence length="204" mass="22711">MNLTSVMMITITVVVGAFDAATSDHFNSITIPDAKNIALAMNSKEFLQELVRLKDTVDEVYYQENDKIGLESQILNPLNNPLRLSTVSTVEYTGKLWFFKQSRVKFQEKLKIAEVSHCGRFVTIECITKYKTAKSSEWIDCAIVSCDIVDDKSKGFQLNVRSDLLIKLPLLGLGGSIRKKISGTFENAVNSFLGGLTCPSFNTL</sequence>
<dbReference type="EMBL" id="HBIO01001621">
    <property type="protein sequence ID" value="CAE0456336.1"/>
    <property type="molecule type" value="Transcribed_RNA"/>
</dbReference>
<keyword evidence="1" id="KW-0732">Signal</keyword>
<dbReference type="AlphaFoldDB" id="A0A7S3V4F8"/>
<feature type="chain" id="PRO_5031377961" evidence="1">
    <location>
        <begin position="24"/>
        <end position="204"/>
    </location>
</feature>
<proteinExistence type="predicted"/>
<protein>
    <submittedName>
        <fullName evidence="2">Uncharacterized protein</fullName>
    </submittedName>
</protein>